<dbReference type="Proteomes" id="UP000799436">
    <property type="component" value="Unassembled WGS sequence"/>
</dbReference>
<evidence type="ECO:0000313" key="3">
    <source>
        <dbReference type="Proteomes" id="UP000799436"/>
    </source>
</evidence>
<proteinExistence type="predicted"/>
<organism evidence="2 3">
    <name type="scientific">Teratosphaeria nubilosa</name>
    <dbReference type="NCBI Taxonomy" id="161662"/>
    <lineage>
        <taxon>Eukaryota</taxon>
        <taxon>Fungi</taxon>
        <taxon>Dikarya</taxon>
        <taxon>Ascomycota</taxon>
        <taxon>Pezizomycotina</taxon>
        <taxon>Dothideomycetes</taxon>
        <taxon>Dothideomycetidae</taxon>
        <taxon>Mycosphaerellales</taxon>
        <taxon>Teratosphaeriaceae</taxon>
        <taxon>Teratosphaeria</taxon>
    </lineage>
</organism>
<keyword evidence="3" id="KW-1185">Reference proteome</keyword>
<sequence length="703" mass="76214">MAFGGSGKKGAGGTTKASSKAKREAKSKGDDDKKTAKQEDKPSRPKVLEQIKKKVANVKIGIKCKGIILAASADLIGAEGQINTTLVPLTFEPLPLGTIKPTGWLRDQLQLMGDGLAGHEHDFYNYVANSSWFGGDQEYSNLNEGFPYWFNGLVPLAYGSDDARLKSRPIRLLKQSFVYNSVMAGLVSSSSLKQTALGQVQLSQPCRTSPNSCIACWQTTTLAYIAHPGDELTSDGTAWGQVRSQDMIITLRWLYEHHPGNQSQILLNNMQYLHSEGLNWEDCIVTSDNYPFEHGVNVGQGLKAPAVIRRFTHNDSLVQTAYDGVNWTMTYHGGSHRSVIADERLVSLAPYSGAELCTSVESMYSLSYLYQALGTNYYADRAEHIAFNGLPVMLTPDWWARQYIAQENIPYAEALTETPFYNTNAWGQTYGLEPNYPCFGTNGLAHALLSPASVKAALSSGNVSITCNTAYPFLDTLGYTISANEPFSFYVRVPAWAGSGSRVAINAGTSTALSPDVETGLHLFNISKGVTAITYTLESSIRTEARENDTIAVYKGAILYTLEVTHTNTSTLPKPYNSPTTYFPSDYAPAQSKDWQYQNTSAWSYAIDPSALVYVGPSSTVADYGLENPIWSPGAPPGYIMAPGCLIDWPMAFDGSVPGYPPTGGARKCLGVGDVAQLKLVPYASAKTGMAELPVISLNGSSS</sequence>
<evidence type="ECO:0008006" key="4">
    <source>
        <dbReference type="Google" id="ProtNLM"/>
    </source>
</evidence>
<feature type="compositionally biased region" description="Basic and acidic residues" evidence="1">
    <location>
        <begin position="21"/>
        <end position="48"/>
    </location>
</feature>
<gene>
    <name evidence="2" type="ORF">EJ03DRAFT_392277</name>
</gene>
<feature type="region of interest" description="Disordered" evidence="1">
    <location>
        <begin position="1"/>
        <end position="48"/>
    </location>
</feature>
<accession>A0A6G1KTU1</accession>
<dbReference type="OrthoDB" id="5358475at2759"/>
<evidence type="ECO:0000256" key="1">
    <source>
        <dbReference type="SAM" id="MobiDB-lite"/>
    </source>
</evidence>
<dbReference type="AlphaFoldDB" id="A0A6G1KTU1"/>
<evidence type="ECO:0000313" key="2">
    <source>
        <dbReference type="EMBL" id="KAF2764007.1"/>
    </source>
</evidence>
<feature type="compositionally biased region" description="Gly residues" evidence="1">
    <location>
        <begin position="1"/>
        <end position="13"/>
    </location>
</feature>
<protein>
    <recommendedName>
        <fullName evidence="4">DUF1680-domain-containing protein</fullName>
    </recommendedName>
</protein>
<reference evidence="2" key="1">
    <citation type="journal article" date="2020" name="Stud. Mycol.">
        <title>101 Dothideomycetes genomes: a test case for predicting lifestyles and emergence of pathogens.</title>
        <authorList>
            <person name="Haridas S."/>
            <person name="Albert R."/>
            <person name="Binder M."/>
            <person name="Bloem J."/>
            <person name="Labutti K."/>
            <person name="Salamov A."/>
            <person name="Andreopoulos B."/>
            <person name="Baker S."/>
            <person name="Barry K."/>
            <person name="Bills G."/>
            <person name="Bluhm B."/>
            <person name="Cannon C."/>
            <person name="Castanera R."/>
            <person name="Culley D."/>
            <person name="Daum C."/>
            <person name="Ezra D."/>
            <person name="Gonzalez J."/>
            <person name="Henrissat B."/>
            <person name="Kuo A."/>
            <person name="Liang C."/>
            <person name="Lipzen A."/>
            <person name="Lutzoni F."/>
            <person name="Magnuson J."/>
            <person name="Mondo S."/>
            <person name="Nolan M."/>
            <person name="Ohm R."/>
            <person name="Pangilinan J."/>
            <person name="Park H.-J."/>
            <person name="Ramirez L."/>
            <person name="Alfaro M."/>
            <person name="Sun H."/>
            <person name="Tritt A."/>
            <person name="Yoshinaga Y."/>
            <person name="Zwiers L.-H."/>
            <person name="Turgeon B."/>
            <person name="Goodwin S."/>
            <person name="Spatafora J."/>
            <person name="Crous P."/>
            <person name="Grigoriev I."/>
        </authorList>
    </citation>
    <scope>NUCLEOTIDE SEQUENCE</scope>
    <source>
        <strain evidence="2">CBS 116005</strain>
    </source>
</reference>
<dbReference type="EMBL" id="ML995945">
    <property type="protein sequence ID" value="KAF2764007.1"/>
    <property type="molecule type" value="Genomic_DNA"/>
</dbReference>
<name>A0A6G1KTU1_9PEZI</name>